<protein>
    <submittedName>
        <fullName evidence="1">Uncharacterized conserved protein</fullName>
    </submittedName>
</protein>
<dbReference type="InterPro" id="IPR016102">
    <property type="entry name" value="Succinyl-CoA_synth-like"/>
</dbReference>
<dbReference type="AlphaFoldDB" id="A0A379ABY1"/>
<dbReference type="PANTHER" id="PTHR42793:SF1">
    <property type="entry name" value="PEPTIDYL-LYSINE N-ACETYLTRANSFERASE PATZ"/>
    <property type="match status" value="1"/>
</dbReference>
<organism evidence="1 2">
    <name type="scientific">Enterobacter agglomerans</name>
    <name type="common">Erwinia herbicola</name>
    <name type="synonym">Pantoea agglomerans</name>
    <dbReference type="NCBI Taxonomy" id="549"/>
    <lineage>
        <taxon>Bacteria</taxon>
        <taxon>Pseudomonadati</taxon>
        <taxon>Pseudomonadota</taxon>
        <taxon>Gammaproteobacteria</taxon>
        <taxon>Enterobacterales</taxon>
        <taxon>Erwiniaceae</taxon>
        <taxon>Pantoea</taxon>
        <taxon>Pantoea agglomerans group</taxon>
    </lineage>
</organism>
<proteinExistence type="predicted"/>
<accession>A0A379ABY1</accession>
<keyword evidence="2" id="KW-1185">Reference proteome</keyword>
<name>A0A379ABY1_ENTAG</name>
<evidence type="ECO:0000313" key="2">
    <source>
        <dbReference type="Proteomes" id="UP000254640"/>
    </source>
</evidence>
<dbReference type="SUPFAM" id="SSF52210">
    <property type="entry name" value="Succinyl-CoA synthetase domains"/>
    <property type="match status" value="1"/>
</dbReference>
<sequence length="103" mass="11093">MPAGAGRGNPLDLKDDATAERYAACTEILLDSHELDALMIIHAPSAVAPATETAGHLIDTIARHPRGKLVTLLTNWSGEFSSQAARRAFTQAGYRPGARQRER</sequence>
<evidence type="ECO:0000313" key="1">
    <source>
        <dbReference type="EMBL" id="SUB15391.1"/>
    </source>
</evidence>
<gene>
    <name evidence="1" type="ORF">NCTC9381_01274</name>
</gene>
<dbReference type="EMBL" id="UGSO01000001">
    <property type="protein sequence ID" value="SUB15391.1"/>
    <property type="molecule type" value="Genomic_DNA"/>
</dbReference>
<dbReference type="Gene3D" id="3.40.50.261">
    <property type="entry name" value="Succinyl-CoA synthetase domains"/>
    <property type="match status" value="1"/>
</dbReference>
<reference evidence="1 2" key="1">
    <citation type="submission" date="2018-06" db="EMBL/GenBank/DDBJ databases">
        <authorList>
            <consortium name="Pathogen Informatics"/>
            <person name="Doyle S."/>
        </authorList>
    </citation>
    <scope>NUCLEOTIDE SEQUENCE [LARGE SCALE GENOMIC DNA]</scope>
    <source>
        <strain evidence="1 2">NCTC9381</strain>
    </source>
</reference>
<dbReference type="Proteomes" id="UP000254640">
    <property type="component" value="Unassembled WGS sequence"/>
</dbReference>
<dbReference type="PANTHER" id="PTHR42793">
    <property type="entry name" value="COA BINDING DOMAIN CONTAINING PROTEIN"/>
    <property type="match status" value="1"/>
</dbReference>